<keyword evidence="2" id="KW-1185">Reference proteome</keyword>
<sequence length="98" mass="10404">MSSYSFALEARAAWALHVVAVIAGDSKAADAYRAEAQIMAMESGRASHTEGVSRPNLVSDVPALVGKWTAGWNERARAALPTIHDLIEAALNANKVTQ</sequence>
<evidence type="ECO:0000313" key="1">
    <source>
        <dbReference type="EMBL" id="KDR28514.1"/>
    </source>
</evidence>
<accession>A0A656QKQ6</accession>
<evidence type="ECO:0000313" key="2">
    <source>
        <dbReference type="Proteomes" id="UP000027451"/>
    </source>
</evidence>
<dbReference type="Proteomes" id="UP000027451">
    <property type="component" value="Unassembled WGS sequence"/>
</dbReference>
<reference evidence="1 2" key="1">
    <citation type="submission" date="2014-03" db="EMBL/GenBank/DDBJ databases">
        <title>Draft Genome Sequences of Four Burkholderia Strains.</title>
        <authorList>
            <person name="Liu X.Y."/>
            <person name="Li C.X."/>
            <person name="Xu J.H."/>
        </authorList>
    </citation>
    <scope>NUCLEOTIDE SEQUENCE [LARGE SCALE GENOMIC DNA]</scope>
    <source>
        <strain evidence="1 2">OP-1</strain>
    </source>
</reference>
<proteinExistence type="predicted"/>
<dbReference type="OrthoDB" id="9880669at2"/>
<dbReference type="EMBL" id="JFHD01000018">
    <property type="protein sequence ID" value="KDR28514.1"/>
    <property type="molecule type" value="Genomic_DNA"/>
</dbReference>
<gene>
    <name evidence="1" type="ORF">BG60_11025</name>
</gene>
<comment type="caution">
    <text evidence="1">The sequence shown here is derived from an EMBL/GenBank/DDBJ whole genome shotgun (WGS) entry which is preliminary data.</text>
</comment>
<dbReference type="AlphaFoldDB" id="A0A656QKQ6"/>
<protein>
    <submittedName>
        <fullName evidence="1">Uncharacterized protein</fullName>
    </submittedName>
</protein>
<dbReference type="RefSeq" id="WP_033537027.1">
    <property type="nucleotide sequence ID" value="NZ_JFHD01000018.1"/>
</dbReference>
<organism evidence="1 2">
    <name type="scientific">Caballeronia zhejiangensis</name>
    <dbReference type="NCBI Taxonomy" id="871203"/>
    <lineage>
        <taxon>Bacteria</taxon>
        <taxon>Pseudomonadati</taxon>
        <taxon>Pseudomonadota</taxon>
        <taxon>Betaproteobacteria</taxon>
        <taxon>Burkholderiales</taxon>
        <taxon>Burkholderiaceae</taxon>
        <taxon>Caballeronia</taxon>
    </lineage>
</organism>
<name>A0A656QKQ6_9BURK</name>